<dbReference type="Proteomes" id="UP000180253">
    <property type="component" value="Unassembled WGS sequence"/>
</dbReference>
<gene>
    <name evidence="1" type="ORF">BIW53_07765</name>
</gene>
<sequence length="836" mass="95962">MKRSAFLLFFILLNLLITRSGEAQEYLDFIFADLKIDNRLVSGEVELITRDYENFYLSLQSFNEHLACELILDMNSGLLTGKFWDEEVNKTLSPELFMLEEDEPFVSIRLLAVLSIEYEFNHAKQWLRIITNDMHPRTKELIAQERKKLIAAIKERKASLLVKENEYRAFTAPNMDVNLALKHQKDAGYYAYAQLTQDLLYHQADIQMSQSDNNELTGEAVFSRKLHMHRVPMSYKFGDVRASQATLSQNVSKGVGLYFGQDERRSQKLQENVSGYIIPGTEVSLFQNDYLLDFVVARDDGFYEFKGLNFRDHRAVYRIRFNYPDGRVEERAISKPSWQGLREGQWTPEFLYVDSSESLLKTYGAKNERKFAMANATYIYSKSTLLRGGLEWSDSEQQSNLIPFTDIEWRDDTGSLFTSKLGYSDQLIYEGQLNINSNNHAVYLQNSKRDMEDSIVRSRSVGYIYTGEVFKFDSRYYDASSSGFNAQEQGVEFKLGYSAKGHSHYISWNNQVSGFSADKVSFVSSYNSSWGALNLSLSREFYERKADQFMLSYNKYWQGYNFSTSVRYAPERKDTTTKFRLSKSLESVSLSFSLSNSTAGESVATLNFSFSFHGKAPLKTLSSSSYRRGSVVKNWAFLDSNYNGMWDGELSEPILNGVKLKASQQRPKEFVSEEQSHMVGVDVYDPTIFHVDAESLDNPFLIPVFPTVQLESHPGGVIDVALPFQQVFEAEGEVIKFNAQGKQERNSGFVPLEILTLEGEQSSLREYSTEHDGFFIIDRLQKGQYLLTVPEQYLRDHNLECENCQQVIDTQMADDYIFFLEPIKLIPKAIASKESL</sequence>
<accession>A0A1S1N8P4</accession>
<evidence type="ECO:0000313" key="1">
    <source>
        <dbReference type="EMBL" id="OHU95723.1"/>
    </source>
</evidence>
<evidence type="ECO:0000313" key="2">
    <source>
        <dbReference type="Proteomes" id="UP000180253"/>
    </source>
</evidence>
<dbReference type="RefSeq" id="WP_070991299.1">
    <property type="nucleotide sequence ID" value="NZ_CBCSHD010000001.1"/>
</dbReference>
<organism evidence="1 2">
    <name type="scientific">Pseudoalteromonas byunsanensis</name>
    <dbReference type="NCBI Taxonomy" id="327939"/>
    <lineage>
        <taxon>Bacteria</taxon>
        <taxon>Pseudomonadati</taxon>
        <taxon>Pseudomonadota</taxon>
        <taxon>Gammaproteobacteria</taxon>
        <taxon>Alteromonadales</taxon>
        <taxon>Pseudoalteromonadaceae</taxon>
        <taxon>Pseudoalteromonas</taxon>
    </lineage>
</organism>
<reference evidence="1 2" key="1">
    <citation type="submission" date="2016-10" db="EMBL/GenBank/DDBJ databases">
        <title>Pseudoalteromonas amylolytica sp. nov., isolated from the surface seawater.</title>
        <authorList>
            <person name="Wu Y.-H."/>
            <person name="Cheng H."/>
            <person name="Jin X.-B."/>
            <person name="Wang C.-S."/>
            <person name="Xu X.-W."/>
        </authorList>
    </citation>
    <scope>NUCLEOTIDE SEQUENCE [LARGE SCALE GENOMIC DNA]</scope>
    <source>
        <strain evidence="1 2">JCM 12483</strain>
    </source>
</reference>
<comment type="caution">
    <text evidence="1">The sequence shown here is derived from an EMBL/GenBank/DDBJ whole genome shotgun (WGS) entry which is preliminary data.</text>
</comment>
<keyword evidence="2" id="KW-1185">Reference proteome</keyword>
<protein>
    <submittedName>
        <fullName evidence="1">Uncharacterized protein</fullName>
    </submittedName>
</protein>
<dbReference type="EMBL" id="MNAN01000028">
    <property type="protein sequence ID" value="OHU95723.1"/>
    <property type="molecule type" value="Genomic_DNA"/>
</dbReference>
<name>A0A1S1N8P4_9GAMM</name>
<dbReference type="AlphaFoldDB" id="A0A1S1N8P4"/>
<dbReference type="OrthoDB" id="6276880at2"/>
<dbReference type="STRING" id="327939.BIW53_07765"/>
<proteinExistence type="predicted"/>